<gene>
    <name evidence="8" type="ORF">KVV02_004804</name>
</gene>
<dbReference type="PANTHER" id="PTHR48041:SF91">
    <property type="entry name" value="ABC TRANSPORTER G FAMILY MEMBER 28"/>
    <property type="match status" value="1"/>
</dbReference>
<sequence>MLWGNFLFCIFMSFAVGIIFWRADNSSFESIRARISVCFVIVFFQPFTSVIADIIEYAKDIKVYERERRDRWYEPIPYLLSHLICATPRNIVHSIVHISIVFFAVGLRTDASSSACFFTVTLAYMAMQFVKNVFAMVCVAFFRNFENAALAASGTMVAFCKIQSHSM</sequence>
<keyword evidence="5 6" id="KW-0472">Membrane</keyword>
<dbReference type="GO" id="GO:0140359">
    <property type="term" value="F:ABC-type transporter activity"/>
    <property type="evidence" value="ECO:0007669"/>
    <property type="project" value="InterPro"/>
</dbReference>
<keyword evidence="2" id="KW-0813">Transport</keyword>
<accession>A0A9P7ZVX3</accession>
<feature type="transmembrane region" description="Helical" evidence="6">
    <location>
        <begin position="78"/>
        <end position="105"/>
    </location>
</feature>
<feature type="domain" description="ABC-2 type transporter transmembrane" evidence="7">
    <location>
        <begin position="3"/>
        <end position="159"/>
    </location>
</feature>
<keyword evidence="4 6" id="KW-1133">Transmembrane helix</keyword>
<evidence type="ECO:0000259" key="7">
    <source>
        <dbReference type="Pfam" id="PF01061"/>
    </source>
</evidence>
<proteinExistence type="predicted"/>
<evidence type="ECO:0000256" key="5">
    <source>
        <dbReference type="ARBA" id="ARBA00023136"/>
    </source>
</evidence>
<dbReference type="AlphaFoldDB" id="A0A9P7ZVX3"/>
<dbReference type="Proteomes" id="UP000717515">
    <property type="component" value="Unassembled WGS sequence"/>
</dbReference>
<feature type="transmembrane region" description="Helical" evidence="6">
    <location>
        <begin position="35"/>
        <end position="58"/>
    </location>
</feature>
<keyword evidence="3 6" id="KW-0812">Transmembrane</keyword>
<dbReference type="EMBL" id="JAIFTL010000821">
    <property type="protein sequence ID" value="KAG9319053.1"/>
    <property type="molecule type" value="Genomic_DNA"/>
</dbReference>
<evidence type="ECO:0000256" key="3">
    <source>
        <dbReference type="ARBA" id="ARBA00022692"/>
    </source>
</evidence>
<dbReference type="InterPro" id="IPR050352">
    <property type="entry name" value="ABCG_transporters"/>
</dbReference>
<reference evidence="8" key="1">
    <citation type="submission" date="2021-07" db="EMBL/GenBank/DDBJ databases">
        <title>Draft genome of Mortierella alpina, strain LL118, isolated from an aspen leaf litter sample.</title>
        <authorList>
            <person name="Yang S."/>
            <person name="Vinatzer B.A."/>
        </authorList>
    </citation>
    <scope>NUCLEOTIDE SEQUENCE</scope>
    <source>
        <strain evidence="8">LL118</strain>
    </source>
</reference>
<feature type="transmembrane region" description="Helical" evidence="6">
    <location>
        <begin position="6"/>
        <end position="23"/>
    </location>
</feature>
<dbReference type="PANTHER" id="PTHR48041">
    <property type="entry name" value="ABC TRANSPORTER G FAMILY MEMBER 28"/>
    <property type="match status" value="1"/>
</dbReference>
<evidence type="ECO:0000313" key="8">
    <source>
        <dbReference type="EMBL" id="KAG9319053.1"/>
    </source>
</evidence>
<dbReference type="GO" id="GO:0016020">
    <property type="term" value="C:membrane"/>
    <property type="evidence" value="ECO:0007669"/>
    <property type="project" value="UniProtKB-SubCell"/>
</dbReference>
<organism evidence="8 9">
    <name type="scientific">Mortierella alpina</name>
    <name type="common">Oleaginous fungus</name>
    <name type="synonym">Mortierella renispora</name>
    <dbReference type="NCBI Taxonomy" id="64518"/>
    <lineage>
        <taxon>Eukaryota</taxon>
        <taxon>Fungi</taxon>
        <taxon>Fungi incertae sedis</taxon>
        <taxon>Mucoromycota</taxon>
        <taxon>Mortierellomycotina</taxon>
        <taxon>Mortierellomycetes</taxon>
        <taxon>Mortierellales</taxon>
        <taxon>Mortierellaceae</taxon>
        <taxon>Mortierella</taxon>
    </lineage>
</organism>
<evidence type="ECO:0000256" key="4">
    <source>
        <dbReference type="ARBA" id="ARBA00022989"/>
    </source>
</evidence>
<evidence type="ECO:0000313" key="9">
    <source>
        <dbReference type="Proteomes" id="UP000717515"/>
    </source>
</evidence>
<dbReference type="Pfam" id="PF01061">
    <property type="entry name" value="ABC2_membrane"/>
    <property type="match status" value="1"/>
</dbReference>
<feature type="transmembrane region" description="Helical" evidence="6">
    <location>
        <begin position="117"/>
        <end position="142"/>
    </location>
</feature>
<protein>
    <recommendedName>
        <fullName evidence="7">ABC-2 type transporter transmembrane domain-containing protein</fullName>
    </recommendedName>
</protein>
<evidence type="ECO:0000256" key="1">
    <source>
        <dbReference type="ARBA" id="ARBA00004141"/>
    </source>
</evidence>
<name>A0A9P7ZVX3_MORAP</name>
<evidence type="ECO:0000256" key="2">
    <source>
        <dbReference type="ARBA" id="ARBA00022448"/>
    </source>
</evidence>
<dbReference type="InterPro" id="IPR013525">
    <property type="entry name" value="ABC2_TM"/>
</dbReference>
<comment type="caution">
    <text evidence="8">The sequence shown here is derived from an EMBL/GenBank/DDBJ whole genome shotgun (WGS) entry which is preliminary data.</text>
</comment>
<comment type="subcellular location">
    <subcellularLocation>
        <location evidence="1">Membrane</location>
        <topology evidence="1">Multi-pass membrane protein</topology>
    </subcellularLocation>
</comment>
<evidence type="ECO:0000256" key="6">
    <source>
        <dbReference type="SAM" id="Phobius"/>
    </source>
</evidence>